<dbReference type="Pfam" id="PF13456">
    <property type="entry name" value="RVT_3"/>
    <property type="match status" value="1"/>
</dbReference>
<dbReference type="EMBL" id="JACGWN010000015">
    <property type="protein sequence ID" value="KAL0401624.1"/>
    <property type="molecule type" value="Genomic_DNA"/>
</dbReference>
<gene>
    <name evidence="2" type="ORF">Slati_4192300</name>
</gene>
<dbReference type="AlphaFoldDB" id="A0AAW2TA18"/>
<dbReference type="InterPro" id="IPR012337">
    <property type="entry name" value="RNaseH-like_sf"/>
</dbReference>
<proteinExistence type="predicted"/>
<dbReference type="InterPro" id="IPR002156">
    <property type="entry name" value="RNaseH_domain"/>
</dbReference>
<dbReference type="InterPro" id="IPR052929">
    <property type="entry name" value="RNase_H-like_EbsB-rel"/>
</dbReference>
<reference evidence="2" key="2">
    <citation type="journal article" date="2024" name="Plant">
        <title>Genomic evolution and insights into agronomic trait innovations of Sesamum species.</title>
        <authorList>
            <person name="Miao H."/>
            <person name="Wang L."/>
            <person name="Qu L."/>
            <person name="Liu H."/>
            <person name="Sun Y."/>
            <person name="Le M."/>
            <person name="Wang Q."/>
            <person name="Wei S."/>
            <person name="Zheng Y."/>
            <person name="Lin W."/>
            <person name="Duan Y."/>
            <person name="Cao H."/>
            <person name="Xiong S."/>
            <person name="Wang X."/>
            <person name="Wei L."/>
            <person name="Li C."/>
            <person name="Ma Q."/>
            <person name="Ju M."/>
            <person name="Zhao R."/>
            <person name="Li G."/>
            <person name="Mu C."/>
            <person name="Tian Q."/>
            <person name="Mei H."/>
            <person name="Zhang T."/>
            <person name="Gao T."/>
            <person name="Zhang H."/>
        </authorList>
    </citation>
    <scope>NUCLEOTIDE SEQUENCE</scope>
    <source>
        <strain evidence="2">KEN1</strain>
    </source>
</reference>
<dbReference type="PANTHER" id="PTHR47074">
    <property type="entry name" value="BNAC02G40300D PROTEIN"/>
    <property type="match status" value="1"/>
</dbReference>
<organism evidence="2">
    <name type="scientific">Sesamum latifolium</name>
    <dbReference type="NCBI Taxonomy" id="2727402"/>
    <lineage>
        <taxon>Eukaryota</taxon>
        <taxon>Viridiplantae</taxon>
        <taxon>Streptophyta</taxon>
        <taxon>Embryophyta</taxon>
        <taxon>Tracheophyta</taxon>
        <taxon>Spermatophyta</taxon>
        <taxon>Magnoliopsida</taxon>
        <taxon>eudicotyledons</taxon>
        <taxon>Gunneridae</taxon>
        <taxon>Pentapetalae</taxon>
        <taxon>asterids</taxon>
        <taxon>lamiids</taxon>
        <taxon>Lamiales</taxon>
        <taxon>Pedaliaceae</taxon>
        <taxon>Sesamum</taxon>
    </lineage>
</organism>
<dbReference type="GO" id="GO:0004523">
    <property type="term" value="F:RNA-DNA hybrid ribonuclease activity"/>
    <property type="evidence" value="ECO:0007669"/>
    <property type="project" value="InterPro"/>
</dbReference>
<comment type="caution">
    <text evidence="2">The sequence shown here is derived from an EMBL/GenBank/DDBJ whole genome shotgun (WGS) entry which is preliminary data.</text>
</comment>
<dbReference type="PANTHER" id="PTHR47074:SF61">
    <property type="entry name" value="RNASE H TYPE-1 DOMAIN-CONTAINING PROTEIN"/>
    <property type="match status" value="1"/>
</dbReference>
<dbReference type="InterPro" id="IPR036397">
    <property type="entry name" value="RNaseH_sf"/>
</dbReference>
<name>A0AAW2TA18_9LAMI</name>
<evidence type="ECO:0000313" key="2">
    <source>
        <dbReference type="EMBL" id="KAL0401624.1"/>
    </source>
</evidence>
<dbReference type="SUPFAM" id="SSF53098">
    <property type="entry name" value="Ribonuclease H-like"/>
    <property type="match status" value="1"/>
</dbReference>
<feature type="domain" description="RNase H type-1" evidence="1">
    <location>
        <begin position="50"/>
        <end position="121"/>
    </location>
</feature>
<protein>
    <recommendedName>
        <fullName evidence="1">RNase H type-1 domain-containing protein</fullName>
    </recommendedName>
</protein>
<accession>A0AAW2TA18</accession>
<reference evidence="2" key="1">
    <citation type="submission" date="2020-06" db="EMBL/GenBank/DDBJ databases">
        <authorList>
            <person name="Li T."/>
            <person name="Hu X."/>
            <person name="Zhang T."/>
            <person name="Song X."/>
            <person name="Zhang H."/>
            <person name="Dai N."/>
            <person name="Sheng W."/>
            <person name="Hou X."/>
            <person name="Wei L."/>
        </authorList>
    </citation>
    <scope>NUCLEOTIDE SEQUENCE</scope>
    <source>
        <strain evidence="2">KEN1</strain>
        <tissue evidence="2">Leaf</tissue>
    </source>
</reference>
<evidence type="ECO:0000259" key="1">
    <source>
        <dbReference type="Pfam" id="PF13456"/>
    </source>
</evidence>
<dbReference type="Gene3D" id="3.30.420.10">
    <property type="entry name" value="Ribonuclease H-like superfamily/Ribonuclease H"/>
    <property type="match status" value="1"/>
</dbReference>
<sequence>MEQLEIRPLDCISMASKFFSDYLNCVTIKSSSHASQDSWIAPRKDKIKVNFDASISKSKTGAEIGAIARDHSGRCVAWRKAFHAHILDPEHGEALAARLALDLCIQFGWTSCIIEGDCLSII</sequence>
<dbReference type="GO" id="GO:0003676">
    <property type="term" value="F:nucleic acid binding"/>
    <property type="evidence" value="ECO:0007669"/>
    <property type="project" value="InterPro"/>
</dbReference>